<name>A0A0G4FSD9_VITBC</name>
<feature type="compositionally biased region" description="Low complexity" evidence="1">
    <location>
        <begin position="1"/>
        <end position="23"/>
    </location>
</feature>
<feature type="region of interest" description="Disordered" evidence="1">
    <location>
        <begin position="268"/>
        <end position="302"/>
    </location>
</feature>
<feature type="region of interest" description="Disordered" evidence="1">
    <location>
        <begin position="527"/>
        <end position="599"/>
    </location>
</feature>
<protein>
    <submittedName>
        <fullName evidence="2">Uncharacterized protein</fullName>
    </submittedName>
</protein>
<feature type="region of interest" description="Disordered" evidence="1">
    <location>
        <begin position="352"/>
        <end position="398"/>
    </location>
</feature>
<proteinExistence type="predicted"/>
<feature type="compositionally biased region" description="Basic and acidic residues" evidence="1">
    <location>
        <begin position="57"/>
        <end position="75"/>
    </location>
</feature>
<evidence type="ECO:0000256" key="1">
    <source>
        <dbReference type="SAM" id="MobiDB-lite"/>
    </source>
</evidence>
<keyword evidence="3" id="KW-1185">Reference proteome</keyword>
<feature type="region of interest" description="Disordered" evidence="1">
    <location>
        <begin position="1"/>
        <end position="75"/>
    </location>
</feature>
<feature type="compositionally biased region" description="Gly residues" evidence="1">
    <location>
        <begin position="564"/>
        <end position="581"/>
    </location>
</feature>
<sequence length="599" mass="64258">MSTVPKEGEVVPPTGEEGTVVPPQDQHDTEMTQPVEGQEQPAVDEGGNGGAAGTTSHAKDEQMSSHEGAFKESEQFKEERYDMIGETLTGCVPAIREKYGGPDLSLYPMSQRHLSEVFTAVDHLDSKENLFEMERGGFVYVATHGGVRVKQREPGAPREFFIFDTYVDLAGGRAKEYRDTKKVVLTSIPRYSFDVDPTECECRKDMNAPGIQWQHEQTKRLRETTGKSFNKHAHFKAQLEAFAQGVRPPLAGYNISREFFLRGGLIGTDSGPSSDVPSGETTPTNYTMSASSSAPTTHGPPMVAAAMDGPPASSVTQTAFSMAPPTMQMPPHMTMDNGALVGGMGMPMVPGTGAIPPHSYDHNSNLNGSAHHPNLGPHSHTYHHPMPGSAPTPGRLHPSLQLRLNRSSRDPELPAIGISVGPHRVSWEVADDLARELTMNNGTAHFVSRNEVPASLQEPTTDGDVVLRRMPEREGMDSPYAALQHWRITSAAIEGILSLGGIENGLKLELALALIAAEVKAQQSASESGVGFPKAPPKPKDTFKCTRPETPRGQGDHNGPFWSRGGGRGGGRGGRGGGGYEGSSAPMMGGYPDSGIQWG</sequence>
<dbReference type="EMBL" id="CDMY01000492">
    <property type="protein sequence ID" value="CEM17605.1"/>
    <property type="molecule type" value="Genomic_DNA"/>
</dbReference>
<accession>A0A0G4FSD9</accession>
<dbReference type="Proteomes" id="UP000041254">
    <property type="component" value="Unassembled WGS sequence"/>
</dbReference>
<feature type="compositionally biased region" description="Basic and acidic residues" evidence="1">
    <location>
        <begin position="538"/>
        <end position="550"/>
    </location>
</feature>
<dbReference type="VEuPathDB" id="CryptoDB:Vbra_151"/>
<evidence type="ECO:0000313" key="3">
    <source>
        <dbReference type="Proteomes" id="UP000041254"/>
    </source>
</evidence>
<reference evidence="2 3" key="1">
    <citation type="submission" date="2014-11" db="EMBL/GenBank/DDBJ databases">
        <authorList>
            <person name="Zhu J."/>
            <person name="Qi W."/>
            <person name="Song R."/>
        </authorList>
    </citation>
    <scope>NUCLEOTIDE SEQUENCE [LARGE SCALE GENOMIC DNA]</scope>
</reference>
<dbReference type="AlphaFoldDB" id="A0A0G4FSD9"/>
<gene>
    <name evidence="2" type="ORF">Vbra_151</name>
</gene>
<feature type="compositionally biased region" description="Polar residues" evidence="1">
    <location>
        <begin position="270"/>
        <end position="296"/>
    </location>
</feature>
<dbReference type="InParanoid" id="A0A0G4FSD9"/>
<organism evidence="2 3">
    <name type="scientific">Vitrella brassicaformis (strain CCMP3155)</name>
    <dbReference type="NCBI Taxonomy" id="1169540"/>
    <lineage>
        <taxon>Eukaryota</taxon>
        <taxon>Sar</taxon>
        <taxon>Alveolata</taxon>
        <taxon>Colpodellida</taxon>
        <taxon>Vitrellaceae</taxon>
        <taxon>Vitrella</taxon>
    </lineage>
</organism>
<evidence type="ECO:0000313" key="2">
    <source>
        <dbReference type="EMBL" id="CEM17605.1"/>
    </source>
</evidence>